<accession>A0ABP3AHG4</accession>
<dbReference type="Proteomes" id="UP000020681">
    <property type="component" value="Unassembled WGS sequence"/>
</dbReference>
<proteinExistence type="predicted"/>
<sequence length="938" mass="102929">MHIGQQAAQPVRQRLLPPHTGQDGRRHVETAGVLVDGVGQQGVRRELGENSEAVLQRGLHRRSKLHGVAQVVHPVGGVAGGPLTRIEQSGRVVRNLGIRRNDIRQRRGQIFEDWVNLRRVRRHVHCNLARHHLPLLPPRDEITHRVGGTADYRGLRRGHHRDGDVIDAAGHELRIHLLGRQFHRCHRAGAGDPQHQLGPATDDACAVFQRQRAGDDGRGRLTQRVPDDGTRAHPVGLLHGGGQRNLHGEQGRLHLVDPGHLLRRRHRLGHRKTRLVGDDRLYRGNGRSKHWFVGQQVGSHGGPLRPLPREHPYGSPVAASDRGLIHEVALGDLLQTLDQFGQAGGDYRGAHRPVRTPARQRVGQVNSLGGVRGVRATTHPLGELACGLAEPVGRGGGQSEQQWAGHAGLRGGLIPCRRWGGRFFEDGVHVGPRHPERGHRDPPRPLILRPWRDLVGHIEPRLDLRKLVGQSGVVHHRRHHPVSKRQGRLDQSHRSRGGLAVPNVGLDRSQHAAAAAGAVHLRQAPVLDRVTDRGAGAVHLHRSDAGCVHSRRRQGFAVDGDLRGLRGHEQRLGATVLIGSRTAYHREDPVSVGQRIRQSLEHDHRATLGTHKAVRVNVECVAATGRREHALRGQRNTAVGLQQQRTAAGQREVALPLVQAAAGQMHREQTGRACGVHRHRRTVQAQRVGNAPGRHTVDKARRRVGARQVAREDAAHQVVLVGQPNEHPRRGARQRRRIETGVLDRLPRGLQQLPVLRVDRGRFPFADAKELGVETGDVVDEPTPSRYRSTRDARLGVVVVVNVPPVRRNLGDQVVTAQQGLPEFLGRVDASGQPASHPDNRNGRGRFLHNGRGRFLHKSIFLVSARPISHRSTGVTPTTPPNHSQGQRNGYSAGSEAANPGQAGSRHRWRVSQASLDDSGHAGGTACPNARPVTGPTD</sequence>
<feature type="region of interest" description="Disordered" evidence="1">
    <location>
        <begin position="471"/>
        <end position="496"/>
    </location>
</feature>
<reference evidence="2 3" key="1">
    <citation type="submission" date="2014-01" db="EMBL/GenBank/DDBJ databases">
        <authorList>
            <person name="Dobos K."/>
            <person name="Lenaerts A."/>
            <person name="Ordway D."/>
            <person name="DeGroote M.A."/>
            <person name="Parker T."/>
            <person name="Sizemore C."/>
            <person name="Tallon L.J."/>
            <person name="Sadzewicz L.K."/>
            <person name="Sengamalay N."/>
            <person name="Fraser C.M."/>
            <person name="Hine E."/>
            <person name="Shefchek K.A."/>
            <person name="Das S.P."/>
            <person name="Tettelin H."/>
        </authorList>
    </citation>
    <scope>NUCLEOTIDE SEQUENCE [LARGE SCALE GENOMIC DNA]</scope>
    <source>
        <strain evidence="2 3">Harvey</strain>
    </source>
</reference>
<gene>
    <name evidence="2" type="ORF">I551_3172</name>
</gene>
<feature type="region of interest" description="Disordered" evidence="1">
    <location>
        <begin position="1"/>
        <end position="25"/>
    </location>
</feature>
<keyword evidence="3" id="KW-1185">Reference proteome</keyword>
<name>A0ABP3AHG4_MYCUL</name>
<protein>
    <submittedName>
        <fullName evidence="2">Uncharacterized protein</fullName>
    </submittedName>
</protein>
<comment type="caution">
    <text evidence="2">The sequence shown here is derived from an EMBL/GenBank/DDBJ whole genome shotgun (WGS) entry which is preliminary data.</text>
</comment>
<feature type="compositionally biased region" description="Polar residues" evidence="1">
    <location>
        <begin position="871"/>
        <end position="892"/>
    </location>
</feature>
<feature type="region of interest" description="Disordered" evidence="1">
    <location>
        <begin position="871"/>
        <end position="938"/>
    </location>
</feature>
<dbReference type="EMBL" id="JAOL01000105">
    <property type="protein sequence ID" value="EUA90364.1"/>
    <property type="molecule type" value="Genomic_DNA"/>
</dbReference>
<feature type="compositionally biased region" description="Basic residues" evidence="1">
    <location>
        <begin position="474"/>
        <end position="486"/>
    </location>
</feature>
<evidence type="ECO:0000313" key="2">
    <source>
        <dbReference type="EMBL" id="EUA90364.1"/>
    </source>
</evidence>
<organism evidence="2 3">
    <name type="scientific">Mycobacterium ulcerans str. Harvey</name>
    <dbReference type="NCBI Taxonomy" id="1299332"/>
    <lineage>
        <taxon>Bacteria</taxon>
        <taxon>Bacillati</taxon>
        <taxon>Actinomycetota</taxon>
        <taxon>Actinomycetes</taxon>
        <taxon>Mycobacteriales</taxon>
        <taxon>Mycobacteriaceae</taxon>
        <taxon>Mycobacterium</taxon>
        <taxon>Mycobacterium ulcerans group</taxon>
    </lineage>
</organism>
<evidence type="ECO:0000256" key="1">
    <source>
        <dbReference type="SAM" id="MobiDB-lite"/>
    </source>
</evidence>
<feature type="region of interest" description="Disordered" evidence="1">
    <location>
        <begin position="827"/>
        <end position="850"/>
    </location>
</feature>
<evidence type="ECO:0000313" key="3">
    <source>
        <dbReference type="Proteomes" id="UP000020681"/>
    </source>
</evidence>